<feature type="compositionally biased region" description="Acidic residues" evidence="1">
    <location>
        <begin position="277"/>
        <end position="289"/>
    </location>
</feature>
<evidence type="ECO:0000313" key="3">
    <source>
        <dbReference type="Proteomes" id="UP000186513"/>
    </source>
</evidence>
<name>A0A1K2H718_9NEIS</name>
<proteinExistence type="predicted"/>
<evidence type="ECO:0000256" key="1">
    <source>
        <dbReference type="SAM" id="MobiDB-lite"/>
    </source>
</evidence>
<sequence length="615" mass="67480">MSSVHDSALLERWQAAWPEALAIWSRYTRLQPALLCSSVQAARAEGLNGSFAMIRFADQRVVIDLATIARLGLDDYALEVLAHEIGHHVLAPANATDHLRLLARMRQALPTLTQHAPLLANLYTDLLINDRLQRQSALRLADIYRKLADTAAKKDAGRSPAGVWALYMRIYEQLWQLEAGSLCRQTLDARGETDAWLGARLLRVYARDWLEGAGRFAALMLPYLLQEDVQQAALTRLLHDTESAGRDCTGAGLGVVEPGEISGTIHPAEDPLITGEDAPDTDDAQELDGDGLGSAESQPTQLSGGQMREPFEYGEILRAAGVVLDAHEIAIRYYHERALPHLLPYPRQHMPAASEPLPEGLNRWECADPLDELDWLQSVLQSPTIVPGLSTVKRDYGEQPSELPTLVPIDLDIYVDSSGSMPDPRQQMSWLTLAGAIIALSALRAGASVQVTLWSGKDEVRRTAGFVRDTQAILAVLTDFFGGATAFPIHCLRDTYADPQGRARPTHLLMISDEGIDTLFAQDEQGNEGWDIAARALARAGAGGTLALNLPEQRFGYVAKALQTIDKAVQTQGWALHAIADWAALLSFAQDFSRRHRHGLIPPTPMDPTRMEPAR</sequence>
<evidence type="ECO:0008006" key="4">
    <source>
        <dbReference type="Google" id="ProtNLM"/>
    </source>
</evidence>
<dbReference type="AlphaFoldDB" id="A0A1K2H718"/>
<gene>
    <name evidence="2" type="ORF">SAMN02745887_00563</name>
</gene>
<feature type="region of interest" description="Disordered" evidence="1">
    <location>
        <begin position="259"/>
        <end position="306"/>
    </location>
</feature>
<dbReference type="EMBL" id="FPKR01000002">
    <property type="protein sequence ID" value="SFZ72227.1"/>
    <property type="molecule type" value="Genomic_DNA"/>
</dbReference>
<dbReference type="STRING" id="1121279.SAMN02745887_00563"/>
<keyword evidence="3" id="KW-1185">Reference proteome</keyword>
<dbReference type="OrthoDB" id="974562at2"/>
<reference evidence="2 3" key="1">
    <citation type="submission" date="2016-11" db="EMBL/GenBank/DDBJ databases">
        <authorList>
            <person name="Jaros S."/>
            <person name="Januszkiewicz K."/>
            <person name="Wedrychowicz H."/>
        </authorList>
    </citation>
    <scope>NUCLEOTIDE SEQUENCE [LARGE SCALE GENOMIC DNA]</scope>
    <source>
        <strain evidence="2 3">DSM 18899</strain>
    </source>
</reference>
<feature type="compositionally biased region" description="Polar residues" evidence="1">
    <location>
        <begin position="295"/>
        <end position="304"/>
    </location>
</feature>
<dbReference type="Proteomes" id="UP000186513">
    <property type="component" value="Unassembled WGS sequence"/>
</dbReference>
<evidence type="ECO:0000313" key="2">
    <source>
        <dbReference type="EMBL" id="SFZ72227.1"/>
    </source>
</evidence>
<dbReference type="RefSeq" id="WP_072427108.1">
    <property type="nucleotide sequence ID" value="NZ_FPKR01000002.1"/>
</dbReference>
<accession>A0A1K2H718</accession>
<protein>
    <recommendedName>
        <fullName evidence="4">VWA domain-containing protein</fullName>
    </recommendedName>
</protein>
<organism evidence="2 3">
    <name type="scientific">Chitinimonas taiwanensis DSM 18899</name>
    <dbReference type="NCBI Taxonomy" id="1121279"/>
    <lineage>
        <taxon>Bacteria</taxon>
        <taxon>Pseudomonadati</taxon>
        <taxon>Pseudomonadota</taxon>
        <taxon>Betaproteobacteria</taxon>
        <taxon>Neisseriales</taxon>
        <taxon>Chitinibacteraceae</taxon>
        <taxon>Chitinimonas</taxon>
    </lineage>
</organism>